<dbReference type="Proteomes" id="UP000489600">
    <property type="component" value="Unassembled WGS sequence"/>
</dbReference>
<reference evidence="2" key="1">
    <citation type="submission" date="2019-07" db="EMBL/GenBank/DDBJ databases">
        <authorList>
            <person name="Dittberner H."/>
        </authorList>
    </citation>
    <scope>NUCLEOTIDE SEQUENCE [LARGE SCALE GENOMIC DNA]</scope>
</reference>
<organism evidence="2 3">
    <name type="scientific">Arabis nemorensis</name>
    <dbReference type="NCBI Taxonomy" id="586526"/>
    <lineage>
        <taxon>Eukaryota</taxon>
        <taxon>Viridiplantae</taxon>
        <taxon>Streptophyta</taxon>
        <taxon>Embryophyta</taxon>
        <taxon>Tracheophyta</taxon>
        <taxon>Spermatophyta</taxon>
        <taxon>Magnoliopsida</taxon>
        <taxon>eudicotyledons</taxon>
        <taxon>Gunneridae</taxon>
        <taxon>Pentapetalae</taxon>
        <taxon>rosids</taxon>
        <taxon>malvids</taxon>
        <taxon>Brassicales</taxon>
        <taxon>Brassicaceae</taxon>
        <taxon>Arabideae</taxon>
        <taxon>Arabis</taxon>
    </lineage>
</organism>
<gene>
    <name evidence="2" type="ORF">ANE_LOCUS28051</name>
</gene>
<feature type="region of interest" description="Disordered" evidence="1">
    <location>
        <begin position="54"/>
        <end position="76"/>
    </location>
</feature>
<evidence type="ECO:0000313" key="3">
    <source>
        <dbReference type="Proteomes" id="UP000489600"/>
    </source>
</evidence>
<keyword evidence="3" id="KW-1185">Reference proteome</keyword>
<feature type="compositionally biased region" description="Basic residues" evidence="1">
    <location>
        <begin position="61"/>
        <end position="76"/>
    </location>
</feature>
<dbReference type="AlphaFoldDB" id="A0A565CVJ6"/>
<evidence type="ECO:0000313" key="2">
    <source>
        <dbReference type="EMBL" id="VVB17607.1"/>
    </source>
</evidence>
<name>A0A565CVJ6_9BRAS</name>
<protein>
    <submittedName>
        <fullName evidence="2">Uncharacterized protein</fullName>
    </submittedName>
</protein>
<sequence>MVGENILLDAIDRGLAMSKMSKLEGCLSEGELSGSANILSSSLVFPTAYRVGFSEASSSGKPKRRNKPRKRPHISNKRPRGVFVATLAVIEGLKEGVSVGKVTKRKAEGEAYIYLTSNGVSIIVKCADWNTESFDKSYGFSAYSCPNSRHVCKYIPKV</sequence>
<proteinExistence type="predicted"/>
<dbReference type="EMBL" id="CABITT030000008">
    <property type="protein sequence ID" value="VVB17607.1"/>
    <property type="molecule type" value="Genomic_DNA"/>
</dbReference>
<accession>A0A565CVJ6</accession>
<evidence type="ECO:0000256" key="1">
    <source>
        <dbReference type="SAM" id="MobiDB-lite"/>
    </source>
</evidence>
<comment type="caution">
    <text evidence="2">The sequence shown here is derived from an EMBL/GenBank/DDBJ whole genome shotgun (WGS) entry which is preliminary data.</text>
</comment>